<reference evidence="2 3" key="2">
    <citation type="submission" date="2024-07" db="EMBL/GenBank/DDBJ databases">
        <authorList>
            <person name="Akdeniz Z."/>
        </authorList>
    </citation>
    <scope>NUCLEOTIDE SEQUENCE [LARGE SCALE GENOMIC DNA]</scope>
</reference>
<evidence type="ECO:0000313" key="2">
    <source>
        <dbReference type="EMBL" id="CAL6089846.1"/>
    </source>
</evidence>
<protein>
    <submittedName>
        <fullName evidence="2">Hypothetical_protein</fullName>
    </submittedName>
</protein>
<proteinExistence type="predicted"/>
<gene>
    <name evidence="1" type="ORF">HINF_LOCUS3383</name>
    <name evidence="2" type="ORF">HINF_LOCUS65027</name>
</gene>
<keyword evidence="3" id="KW-1185">Reference proteome</keyword>
<dbReference type="EMBL" id="CATOUU010000076">
    <property type="protein sequence ID" value="CAI9915738.1"/>
    <property type="molecule type" value="Genomic_DNA"/>
</dbReference>
<dbReference type="EMBL" id="CAXDID020000422">
    <property type="protein sequence ID" value="CAL6089846.1"/>
    <property type="molecule type" value="Genomic_DNA"/>
</dbReference>
<accession>A0AA86NAQ2</accession>
<name>A0AA86NAQ2_9EUKA</name>
<dbReference type="Proteomes" id="UP001642409">
    <property type="component" value="Unassembled WGS sequence"/>
</dbReference>
<dbReference type="AlphaFoldDB" id="A0AA86NAQ2"/>
<evidence type="ECO:0000313" key="3">
    <source>
        <dbReference type="Proteomes" id="UP001642409"/>
    </source>
</evidence>
<comment type="caution">
    <text evidence="1">The sequence shown here is derived from an EMBL/GenBank/DDBJ whole genome shotgun (WGS) entry which is preliminary data.</text>
</comment>
<reference evidence="1" key="1">
    <citation type="submission" date="2023-06" db="EMBL/GenBank/DDBJ databases">
        <authorList>
            <person name="Kurt Z."/>
        </authorList>
    </citation>
    <scope>NUCLEOTIDE SEQUENCE</scope>
</reference>
<organism evidence="1">
    <name type="scientific">Hexamita inflata</name>
    <dbReference type="NCBI Taxonomy" id="28002"/>
    <lineage>
        <taxon>Eukaryota</taxon>
        <taxon>Metamonada</taxon>
        <taxon>Diplomonadida</taxon>
        <taxon>Hexamitidae</taxon>
        <taxon>Hexamitinae</taxon>
        <taxon>Hexamita</taxon>
    </lineage>
</organism>
<sequence length="140" mass="16847">MQFNSFRQWLRGVVVSSSWKNIFIITCTFEYWQTCVRWKKKNSALQIFKCVQKLKEARHLPPLIIYICEAVDQNRQNQLVLVTVYCLVHYIINLETENICQVDRNQLLLALRLIPQKLVGIRFQRCHQPMYSYFQLPEYC</sequence>
<evidence type="ECO:0000313" key="1">
    <source>
        <dbReference type="EMBL" id="CAI9915738.1"/>
    </source>
</evidence>